<dbReference type="Proteomes" id="UP001163152">
    <property type="component" value="Chromosome"/>
</dbReference>
<dbReference type="InterPro" id="IPR027417">
    <property type="entry name" value="P-loop_NTPase"/>
</dbReference>
<dbReference type="KEGG" id="tsin:OXH18_04840"/>
<evidence type="ECO:0008006" key="3">
    <source>
        <dbReference type="Google" id="ProtNLM"/>
    </source>
</evidence>
<dbReference type="AlphaFoldDB" id="A0A9E8ZE62"/>
<accession>A0A9E8ZE62</accession>
<dbReference type="EMBL" id="CP113797">
    <property type="protein sequence ID" value="WAL61327.1"/>
    <property type="molecule type" value="Genomic_DNA"/>
</dbReference>
<protein>
    <recommendedName>
        <fullName evidence="3">Sulfotransferase</fullName>
    </recommendedName>
</protein>
<dbReference type="Gene3D" id="3.40.50.300">
    <property type="entry name" value="P-loop containing nucleotide triphosphate hydrolases"/>
    <property type="match status" value="1"/>
</dbReference>
<keyword evidence="2" id="KW-1185">Reference proteome</keyword>
<proteinExistence type="predicted"/>
<name>A0A9E8ZE62_9CYAN</name>
<dbReference type="SUPFAM" id="SSF52540">
    <property type="entry name" value="P-loop containing nucleoside triphosphate hydrolases"/>
    <property type="match status" value="1"/>
</dbReference>
<evidence type="ECO:0000313" key="1">
    <source>
        <dbReference type="EMBL" id="WAL61327.1"/>
    </source>
</evidence>
<sequence length="263" mass="31179">MQRHIILTNGRSGSNYLVNLLNSHPHVINYGEVLGDWMLPYKLHKRFKLGGNSVTEYLDYIYSSKVFFYSAQTYSAFSRLRNQKQPRVKHWNQIQSIGIKDFSINFQKRQLQSFFQHQSDILVINLYRENALKRVLSRFVMRRTGTIKVEQNQGNVREKMYIPIDTVLHDLAIFEQETHDQFELISKLPARNVLNIRYEDLFESEQAQNHYRDRIFEFLNVEPVSVKSSHRKILSDDLSTVVSNYEELYTALKETSFCKYLHS</sequence>
<dbReference type="RefSeq" id="WP_268611280.1">
    <property type="nucleotide sequence ID" value="NZ_CP113797.1"/>
</dbReference>
<gene>
    <name evidence="1" type="ORF">OXH18_04840</name>
</gene>
<organism evidence="1 2">
    <name type="scientific">Thermocoleostomius sinensis A174</name>
    <dbReference type="NCBI Taxonomy" id="2016057"/>
    <lineage>
        <taxon>Bacteria</taxon>
        <taxon>Bacillati</taxon>
        <taxon>Cyanobacteriota</taxon>
        <taxon>Cyanophyceae</taxon>
        <taxon>Oculatellales</taxon>
        <taxon>Oculatellaceae</taxon>
        <taxon>Thermocoleostomius</taxon>
    </lineage>
</organism>
<reference evidence="1" key="1">
    <citation type="submission" date="2022-12" db="EMBL/GenBank/DDBJ databases">
        <title>Polyphasic identification of a Novel Hot-Spring Cyanobacterium Ocullathermofonsia sinensis gen nov. sp. nov. and Genomic Insights on its Adaptations to the Thermal Habitat.</title>
        <authorList>
            <person name="Daroch M."/>
            <person name="Tang J."/>
            <person name="Jiang Y."/>
        </authorList>
    </citation>
    <scope>NUCLEOTIDE SEQUENCE</scope>
    <source>
        <strain evidence="1">PKUAC-SCTA174</strain>
    </source>
</reference>
<evidence type="ECO:0000313" key="2">
    <source>
        <dbReference type="Proteomes" id="UP001163152"/>
    </source>
</evidence>